<dbReference type="OrthoDB" id="72963at2"/>
<evidence type="ECO:0000313" key="4">
    <source>
        <dbReference type="EMBL" id="ADU37846.1"/>
    </source>
</evidence>
<dbReference type="KEGG" id="vpe:Varpa_3662"/>
<feature type="domain" description="CSD" evidence="3">
    <location>
        <begin position="2"/>
        <end position="67"/>
    </location>
</feature>
<keyword evidence="2" id="KW-0812">Transmembrane</keyword>
<dbReference type="Pfam" id="PF00313">
    <property type="entry name" value="CSD"/>
    <property type="match status" value="1"/>
</dbReference>
<dbReference type="InterPro" id="IPR010718">
    <property type="entry name" value="DUF1294"/>
</dbReference>
<dbReference type="GO" id="GO:0005829">
    <property type="term" value="C:cytosol"/>
    <property type="evidence" value="ECO:0007669"/>
    <property type="project" value="UniProtKB-ARBA"/>
</dbReference>
<dbReference type="CDD" id="cd04458">
    <property type="entry name" value="CSP_CDS"/>
    <property type="match status" value="1"/>
</dbReference>
<feature type="transmembrane region" description="Helical" evidence="2">
    <location>
        <begin position="130"/>
        <end position="149"/>
    </location>
</feature>
<reference evidence="4 5" key="2">
    <citation type="journal article" date="2013" name="Genome Announc.">
        <title>Genome of the Root-Associated Plant Growth-Promoting Bacterium Variovorax paradoxus Strain EPS.</title>
        <authorList>
            <person name="Han J.I."/>
            <person name="Spain J.C."/>
            <person name="Leadbetter J.R."/>
            <person name="Ovchinnikova G."/>
            <person name="Goodwin L.A."/>
            <person name="Han C.S."/>
            <person name="Woyke T."/>
            <person name="Davenport K.W."/>
            <person name="Orwin P.M."/>
        </authorList>
    </citation>
    <scope>NUCLEOTIDE SEQUENCE [LARGE SCALE GENOMIC DNA]</scope>
    <source>
        <strain evidence="4 5">EPS</strain>
    </source>
</reference>
<feature type="compositionally biased region" description="Basic residues" evidence="1">
    <location>
        <begin position="84"/>
        <end position="95"/>
    </location>
</feature>
<dbReference type="SMART" id="SM00357">
    <property type="entry name" value="CSP"/>
    <property type="match status" value="1"/>
</dbReference>
<keyword evidence="2" id="KW-0472">Membrane</keyword>
<dbReference type="InterPro" id="IPR011129">
    <property type="entry name" value="CSD"/>
</dbReference>
<dbReference type="InterPro" id="IPR002059">
    <property type="entry name" value="CSP_DNA-bd"/>
</dbReference>
<evidence type="ECO:0000256" key="1">
    <source>
        <dbReference type="SAM" id="MobiDB-lite"/>
    </source>
</evidence>
<feature type="transmembrane region" description="Helical" evidence="2">
    <location>
        <begin position="105"/>
        <end position="124"/>
    </location>
</feature>
<dbReference type="SUPFAM" id="SSF50249">
    <property type="entry name" value="Nucleic acid-binding proteins"/>
    <property type="match status" value="1"/>
</dbReference>
<accession>E6UZN8</accession>
<keyword evidence="4" id="KW-0238">DNA-binding</keyword>
<dbReference type="AlphaFoldDB" id="E6UZN8"/>
<feature type="transmembrane region" description="Helical" evidence="2">
    <location>
        <begin position="196"/>
        <end position="215"/>
    </location>
</feature>
<feature type="region of interest" description="Disordered" evidence="1">
    <location>
        <begin position="74"/>
        <end position="102"/>
    </location>
</feature>
<dbReference type="eggNOG" id="COG3326">
    <property type="taxonomic scope" value="Bacteria"/>
</dbReference>
<dbReference type="STRING" id="595537.Varpa_3662"/>
<evidence type="ECO:0000256" key="2">
    <source>
        <dbReference type="SAM" id="Phobius"/>
    </source>
</evidence>
<name>E6UZN8_VARPE</name>
<evidence type="ECO:0000259" key="3">
    <source>
        <dbReference type="PROSITE" id="PS51857"/>
    </source>
</evidence>
<dbReference type="Gene3D" id="2.40.50.140">
    <property type="entry name" value="Nucleic acid-binding proteins"/>
    <property type="match status" value="1"/>
</dbReference>
<dbReference type="InterPro" id="IPR012340">
    <property type="entry name" value="NA-bd_OB-fold"/>
</dbReference>
<sequence>MKRQGRLVRWEADRGFGFIRSPEISADVFVHQRDFSDRRVLPQVGMALSFEEIHVGGKGPRAVAVQAISANASRSAAKHTPINSHRRSAPKRANPRRAGASDAPASWGLLFLLAYGVLLGAAVWSGRLPLLVLGAVPALSLLAFSAYAFDKNAAQTGRWRTKESTLHLLALAGGWPGAWAAQRLLRHKSSKQSFLIVYRATVVLHCAAVLAWVFWLRGIPVLD</sequence>
<dbReference type="Proteomes" id="UP000008917">
    <property type="component" value="Chromosome"/>
</dbReference>
<dbReference type="EMBL" id="CP002417">
    <property type="protein sequence ID" value="ADU37846.1"/>
    <property type="molecule type" value="Genomic_DNA"/>
</dbReference>
<gene>
    <name evidence="4" type="ordered locus">Varpa_3662</name>
</gene>
<organism evidence="4 5">
    <name type="scientific">Variovorax paradoxus (strain EPS)</name>
    <dbReference type="NCBI Taxonomy" id="595537"/>
    <lineage>
        <taxon>Bacteria</taxon>
        <taxon>Pseudomonadati</taxon>
        <taxon>Pseudomonadota</taxon>
        <taxon>Betaproteobacteria</taxon>
        <taxon>Burkholderiales</taxon>
        <taxon>Comamonadaceae</taxon>
        <taxon>Variovorax</taxon>
    </lineage>
</organism>
<keyword evidence="2" id="KW-1133">Transmembrane helix</keyword>
<evidence type="ECO:0000313" key="5">
    <source>
        <dbReference type="Proteomes" id="UP000008917"/>
    </source>
</evidence>
<dbReference type="eggNOG" id="COG1278">
    <property type="taxonomic scope" value="Bacteria"/>
</dbReference>
<protein>
    <submittedName>
        <fullName evidence="4">Cold-shock DNA-binding domain protein</fullName>
    </submittedName>
</protein>
<reference evidence="5" key="1">
    <citation type="submission" date="2010-12" db="EMBL/GenBank/DDBJ databases">
        <title>Complete sequence of Variovorax paradoxus EPS.</title>
        <authorList>
            <consortium name="US DOE Joint Genome Institute"/>
            <person name="Lucas S."/>
            <person name="Copeland A."/>
            <person name="Lapidus A."/>
            <person name="Cheng J.-F."/>
            <person name="Goodwin L."/>
            <person name="Pitluck S."/>
            <person name="Teshima H."/>
            <person name="Detter J.C."/>
            <person name="Han C."/>
            <person name="Tapia R."/>
            <person name="Land M."/>
            <person name="Hauser L."/>
            <person name="Kyrpides N."/>
            <person name="Ivanova N."/>
            <person name="Ovchinnikova G."/>
            <person name="Orwin P."/>
            <person name="Han J.-I.G."/>
            <person name="Woyke T."/>
        </authorList>
    </citation>
    <scope>NUCLEOTIDE SEQUENCE [LARGE SCALE GENOMIC DNA]</scope>
    <source>
        <strain evidence="5">EPS</strain>
    </source>
</reference>
<dbReference type="GO" id="GO:0003677">
    <property type="term" value="F:DNA binding"/>
    <property type="evidence" value="ECO:0007669"/>
    <property type="project" value="UniProtKB-KW"/>
</dbReference>
<dbReference type="Pfam" id="PF06961">
    <property type="entry name" value="DUF1294"/>
    <property type="match status" value="1"/>
</dbReference>
<dbReference type="HOGENOM" id="CLU_091970_0_0_4"/>
<proteinExistence type="predicted"/>
<dbReference type="PROSITE" id="PS51857">
    <property type="entry name" value="CSD_2"/>
    <property type="match status" value="1"/>
</dbReference>